<dbReference type="EMBL" id="BLXX01000001">
    <property type="protein sequence ID" value="GFO57895.1"/>
    <property type="molecule type" value="Genomic_DNA"/>
</dbReference>
<gene>
    <name evidence="8" type="ORF">GMST_02200</name>
</gene>
<accession>A0A6V8MD29</accession>
<sequence>MSPLSGSAASLGLRACHVCNLVSRVSHPRQAAHCPRCGAHLHARKVGSVTSCWAFLIAGYILYIPANLLTMMETGSLISYRKDTIMSGVVHLWKTGSWGIAAVVFIASILIPLLKLISLTVLLISVQRRSTWQPRQRTRLYRMVELVGRWSMLDIYVVTLLAALVQLGSLATVKAGPAAVAFGAVVVLTMFASLKFDPRLIWDPLYKERGHERDAQ</sequence>
<feature type="transmembrane region" description="Helical" evidence="7">
    <location>
        <begin position="147"/>
        <end position="169"/>
    </location>
</feature>
<evidence type="ECO:0000313" key="9">
    <source>
        <dbReference type="Proteomes" id="UP000556026"/>
    </source>
</evidence>
<feature type="transmembrane region" description="Helical" evidence="7">
    <location>
        <begin position="98"/>
        <end position="126"/>
    </location>
</feature>
<dbReference type="Pfam" id="PF04403">
    <property type="entry name" value="PqiA"/>
    <property type="match status" value="1"/>
</dbReference>
<comment type="caution">
    <text evidence="8">The sequence shown here is derived from an EMBL/GenBank/DDBJ whole genome shotgun (WGS) entry which is preliminary data.</text>
</comment>
<name>A0A6V8MD29_9BACT</name>
<keyword evidence="2" id="KW-1003">Cell membrane</keyword>
<dbReference type="GO" id="GO:0005886">
    <property type="term" value="C:plasma membrane"/>
    <property type="evidence" value="ECO:0007669"/>
    <property type="project" value="UniProtKB-SubCell"/>
</dbReference>
<comment type="subcellular location">
    <subcellularLocation>
        <location evidence="1">Cell inner membrane</location>
    </subcellularLocation>
</comment>
<reference evidence="9" key="1">
    <citation type="submission" date="2020-06" db="EMBL/GenBank/DDBJ databases">
        <title>Draft genomic sequence of Geomonas sp. Red330.</title>
        <authorList>
            <person name="Itoh H."/>
            <person name="Zhenxing X."/>
            <person name="Ushijima N."/>
            <person name="Masuda Y."/>
            <person name="Shiratori Y."/>
            <person name="Senoo K."/>
        </authorList>
    </citation>
    <scope>NUCLEOTIDE SEQUENCE [LARGE SCALE GENOMIC DNA]</scope>
    <source>
        <strain evidence="9">Red330</strain>
    </source>
</reference>
<evidence type="ECO:0000256" key="6">
    <source>
        <dbReference type="ARBA" id="ARBA00023136"/>
    </source>
</evidence>
<dbReference type="InterPro" id="IPR051800">
    <property type="entry name" value="PqiA-PqiB_transport"/>
</dbReference>
<keyword evidence="4 7" id="KW-0812">Transmembrane</keyword>
<dbReference type="PANTHER" id="PTHR30462:SF3">
    <property type="entry name" value="INTERMEMBRANE TRANSPORT PROTEIN PQIA"/>
    <property type="match status" value="1"/>
</dbReference>
<organism evidence="8 9">
    <name type="scientific">Geomonas silvestris</name>
    <dbReference type="NCBI Taxonomy" id="2740184"/>
    <lineage>
        <taxon>Bacteria</taxon>
        <taxon>Pseudomonadati</taxon>
        <taxon>Thermodesulfobacteriota</taxon>
        <taxon>Desulfuromonadia</taxon>
        <taxon>Geobacterales</taxon>
        <taxon>Geobacteraceae</taxon>
        <taxon>Geomonas</taxon>
    </lineage>
</organism>
<evidence type="ECO:0000313" key="8">
    <source>
        <dbReference type="EMBL" id="GFO57895.1"/>
    </source>
</evidence>
<dbReference type="PANTHER" id="PTHR30462">
    <property type="entry name" value="INTERMEMBRANE TRANSPORT PROTEIN PQIB-RELATED"/>
    <property type="match status" value="1"/>
</dbReference>
<keyword evidence="6 7" id="KW-0472">Membrane</keyword>
<feature type="transmembrane region" description="Helical" evidence="7">
    <location>
        <begin position="46"/>
        <end position="66"/>
    </location>
</feature>
<evidence type="ECO:0000256" key="4">
    <source>
        <dbReference type="ARBA" id="ARBA00022692"/>
    </source>
</evidence>
<evidence type="ECO:0000256" key="1">
    <source>
        <dbReference type="ARBA" id="ARBA00004533"/>
    </source>
</evidence>
<proteinExistence type="predicted"/>
<dbReference type="Proteomes" id="UP000556026">
    <property type="component" value="Unassembled WGS sequence"/>
</dbReference>
<keyword evidence="5 7" id="KW-1133">Transmembrane helix</keyword>
<evidence type="ECO:0000256" key="5">
    <source>
        <dbReference type="ARBA" id="ARBA00022989"/>
    </source>
</evidence>
<dbReference type="AlphaFoldDB" id="A0A6V8MD29"/>
<evidence type="ECO:0000256" key="7">
    <source>
        <dbReference type="SAM" id="Phobius"/>
    </source>
</evidence>
<dbReference type="RefSeq" id="WP_183352752.1">
    <property type="nucleotide sequence ID" value="NZ_BLXX01000001.1"/>
</dbReference>
<keyword evidence="3" id="KW-0997">Cell inner membrane</keyword>
<evidence type="ECO:0000256" key="3">
    <source>
        <dbReference type="ARBA" id="ARBA00022519"/>
    </source>
</evidence>
<protein>
    <submittedName>
        <fullName evidence="8">Paraquat-inducible protein</fullName>
    </submittedName>
</protein>
<keyword evidence="9" id="KW-1185">Reference proteome</keyword>
<feature type="transmembrane region" description="Helical" evidence="7">
    <location>
        <begin position="175"/>
        <end position="194"/>
    </location>
</feature>
<evidence type="ECO:0000256" key="2">
    <source>
        <dbReference type="ARBA" id="ARBA00022475"/>
    </source>
</evidence>
<dbReference type="InterPro" id="IPR007498">
    <property type="entry name" value="PqiA-like"/>
</dbReference>